<evidence type="ECO:0000313" key="1">
    <source>
        <dbReference type="EMBL" id="AUB40154.1"/>
    </source>
</evidence>
<accession>A0A2K8SXI8</accession>
<organism evidence="1 2">
    <name type="scientific">Nostoc flagelliforme CCNUN1</name>
    <dbReference type="NCBI Taxonomy" id="2038116"/>
    <lineage>
        <taxon>Bacteria</taxon>
        <taxon>Bacillati</taxon>
        <taxon>Cyanobacteriota</taxon>
        <taxon>Cyanophyceae</taxon>
        <taxon>Nostocales</taxon>
        <taxon>Nostocaceae</taxon>
        <taxon>Nostoc</taxon>
    </lineage>
</organism>
<dbReference type="KEGG" id="nfl:COO91_06158"/>
<dbReference type="Proteomes" id="UP000232003">
    <property type="component" value="Chromosome"/>
</dbReference>
<proteinExistence type="predicted"/>
<evidence type="ECO:0000313" key="2">
    <source>
        <dbReference type="Proteomes" id="UP000232003"/>
    </source>
</evidence>
<gene>
    <name evidence="1" type="ORF">COO91_06158</name>
</gene>
<protein>
    <submittedName>
        <fullName evidence="1">Uncharacterized protein</fullName>
    </submittedName>
</protein>
<reference evidence="1 2" key="1">
    <citation type="submission" date="2017-11" db="EMBL/GenBank/DDBJ databases">
        <title>Complete genome of a free-living desiccation-tolerant cyanobacterium and its photosynthetic adaptation to extreme terrestrial habitat.</title>
        <authorList>
            <person name="Shang J."/>
        </authorList>
    </citation>
    <scope>NUCLEOTIDE SEQUENCE [LARGE SCALE GENOMIC DNA]</scope>
    <source>
        <strain evidence="1 2">CCNUN1</strain>
    </source>
</reference>
<sequence length="38" mass="4525">MVQGINLRSFEFLLQPLFRLEQPFGILLQQLTMLKSKF</sequence>
<name>A0A2K8SXI8_9NOSO</name>
<dbReference type="EMBL" id="CP024785">
    <property type="protein sequence ID" value="AUB40154.1"/>
    <property type="molecule type" value="Genomic_DNA"/>
</dbReference>
<keyword evidence="2" id="KW-1185">Reference proteome</keyword>
<dbReference type="AlphaFoldDB" id="A0A2K8SXI8"/>